<evidence type="ECO:0000313" key="2">
    <source>
        <dbReference type="Proteomes" id="UP001556367"/>
    </source>
</evidence>
<keyword evidence="2" id="KW-1185">Reference proteome</keyword>
<gene>
    <name evidence="1" type="ORF">HGRIS_012098</name>
</gene>
<accession>A0ABR3IR95</accession>
<dbReference type="Proteomes" id="UP001556367">
    <property type="component" value="Unassembled WGS sequence"/>
</dbReference>
<reference evidence="2" key="1">
    <citation type="submission" date="2024-06" db="EMBL/GenBank/DDBJ databases">
        <title>Multi-omics analyses provide insights into the biosynthesis of the anticancer antibiotic pleurotin in Hohenbuehelia grisea.</title>
        <authorList>
            <person name="Weaver J.A."/>
            <person name="Alberti F."/>
        </authorList>
    </citation>
    <scope>NUCLEOTIDE SEQUENCE [LARGE SCALE GENOMIC DNA]</scope>
    <source>
        <strain evidence="2">T-177</strain>
    </source>
</reference>
<protein>
    <submittedName>
        <fullName evidence="1">Uncharacterized protein</fullName>
    </submittedName>
</protein>
<sequence>MTPFINKLNAYFALLNARDDAIAYPSTPQIDHVNNGIYAKIPTVGGDIGFSPYKVASSVVRLAEEKGALVNGFG</sequence>
<evidence type="ECO:0000313" key="1">
    <source>
        <dbReference type="EMBL" id="KAL0945812.1"/>
    </source>
</evidence>
<name>A0ABR3IR95_9AGAR</name>
<comment type="caution">
    <text evidence="1">The sequence shown here is derived from an EMBL/GenBank/DDBJ whole genome shotgun (WGS) entry which is preliminary data.</text>
</comment>
<proteinExistence type="predicted"/>
<organism evidence="1 2">
    <name type="scientific">Hohenbuehelia grisea</name>
    <dbReference type="NCBI Taxonomy" id="104357"/>
    <lineage>
        <taxon>Eukaryota</taxon>
        <taxon>Fungi</taxon>
        <taxon>Dikarya</taxon>
        <taxon>Basidiomycota</taxon>
        <taxon>Agaricomycotina</taxon>
        <taxon>Agaricomycetes</taxon>
        <taxon>Agaricomycetidae</taxon>
        <taxon>Agaricales</taxon>
        <taxon>Pleurotineae</taxon>
        <taxon>Pleurotaceae</taxon>
        <taxon>Hohenbuehelia</taxon>
    </lineage>
</organism>
<dbReference type="EMBL" id="JASNQZ010000015">
    <property type="protein sequence ID" value="KAL0945812.1"/>
    <property type="molecule type" value="Genomic_DNA"/>
</dbReference>